<accession>A0AAD7LBP7</accession>
<feature type="domain" description="Bet v I/Major latex protein" evidence="5">
    <location>
        <begin position="1"/>
        <end position="147"/>
    </location>
</feature>
<keyword evidence="7" id="KW-1185">Reference proteome</keyword>
<dbReference type="InterPro" id="IPR023393">
    <property type="entry name" value="START-like_dom_sf"/>
</dbReference>
<evidence type="ECO:0000256" key="2">
    <source>
        <dbReference type="ARBA" id="ARBA00022821"/>
    </source>
</evidence>
<dbReference type="PRINTS" id="PR00634">
    <property type="entry name" value="BETALLERGEN"/>
</dbReference>
<evidence type="ECO:0000313" key="6">
    <source>
        <dbReference type="EMBL" id="KAJ7955173.1"/>
    </source>
</evidence>
<dbReference type="Proteomes" id="UP001163823">
    <property type="component" value="Chromosome 9"/>
</dbReference>
<dbReference type="GO" id="GO:0038023">
    <property type="term" value="F:signaling receptor activity"/>
    <property type="evidence" value="ECO:0007669"/>
    <property type="project" value="InterPro"/>
</dbReference>
<evidence type="ECO:0000256" key="1">
    <source>
        <dbReference type="ARBA" id="ARBA00009744"/>
    </source>
</evidence>
<dbReference type="AlphaFoldDB" id="A0AAD7LBP7"/>
<dbReference type="InterPro" id="IPR024949">
    <property type="entry name" value="Bet_v_I_allergen"/>
</dbReference>
<organism evidence="6 7">
    <name type="scientific">Quillaja saponaria</name>
    <name type="common">Soap bark tree</name>
    <dbReference type="NCBI Taxonomy" id="32244"/>
    <lineage>
        <taxon>Eukaryota</taxon>
        <taxon>Viridiplantae</taxon>
        <taxon>Streptophyta</taxon>
        <taxon>Embryophyta</taxon>
        <taxon>Tracheophyta</taxon>
        <taxon>Spermatophyta</taxon>
        <taxon>Magnoliopsida</taxon>
        <taxon>eudicotyledons</taxon>
        <taxon>Gunneridae</taxon>
        <taxon>Pentapetalae</taxon>
        <taxon>rosids</taxon>
        <taxon>fabids</taxon>
        <taxon>Fabales</taxon>
        <taxon>Quillajaceae</taxon>
        <taxon>Quillaja</taxon>
    </lineage>
</organism>
<evidence type="ECO:0000259" key="5">
    <source>
        <dbReference type="SMART" id="SM01037"/>
    </source>
</evidence>
<dbReference type="FunFam" id="3.30.530.20:FF:000007">
    <property type="entry name" value="Major pollen allergen Bet v 1-A"/>
    <property type="match status" value="1"/>
</dbReference>
<reference evidence="6" key="1">
    <citation type="journal article" date="2023" name="Science">
        <title>Elucidation of the pathway for biosynthesis of saponin adjuvants from the soapbark tree.</title>
        <authorList>
            <person name="Reed J."/>
            <person name="Orme A."/>
            <person name="El-Demerdash A."/>
            <person name="Owen C."/>
            <person name="Martin L.B.B."/>
            <person name="Misra R.C."/>
            <person name="Kikuchi S."/>
            <person name="Rejzek M."/>
            <person name="Martin A.C."/>
            <person name="Harkess A."/>
            <person name="Leebens-Mack J."/>
            <person name="Louveau T."/>
            <person name="Stephenson M.J."/>
            <person name="Osbourn A."/>
        </authorList>
    </citation>
    <scope>NUCLEOTIDE SEQUENCE</scope>
    <source>
        <strain evidence="6">S10</strain>
    </source>
</reference>
<keyword evidence="3 4" id="KW-0568">Pathogenesis-related protein</keyword>
<evidence type="ECO:0000256" key="3">
    <source>
        <dbReference type="ARBA" id="ARBA00023265"/>
    </source>
</evidence>
<dbReference type="GO" id="GO:0005634">
    <property type="term" value="C:nucleus"/>
    <property type="evidence" value="ECO:0007669"/>
    <property type="project" value="TreeGrafter"/>
</dbReference>
<comment type="similarity">
    <text evidence="1 4">Belongs to the BetVI family.</text>
</comment>
<name>A0AAD7LBP7_QUISA</name>
<comment type="caution">
    <text evidence="6">The sequence shown here is derived from an EMBL/GenBank/DDBJ whole genome shotgun (WGS) entry which is preliminary data.</text>
</comment>
<protein>
    <submittedName>
        <fullName evidence="6">Major allergen d 1</fullName>
    </submittedName>
</protein>
<sequence length="160" mass="17287">MGVSTFEHENSSVIPPARLFKALILDGDNLVPKIAPQAIQSIVIIKGDGSVGSIKKITFFDDGKVGSYKENVEAIDKENLIYSYSFTEGDLLPEKLEKVSYETKFLAGPDGGSIVKNISKYITKGDAEITQEEANAGNEKGVALLKVVEAYLVANPDAYN</sequence>
<dbReference type="InterPro" id="IPR000916">
    <property type="entry name" value="Bet_v_I/MLP"/>
</dbReference>
<dbReference type="PANTHER" id="PTHR31213:SF55">
    <property type="entry name" value="STRESS-INDUCED PROTEIN SAM22"/>
    <property type="match status" value="1"/>
</dbReference>
<dbReference type="KEGG" id="qsa:O6P43_021807"/>
<proteinExistence type="inferred from homology"/>
<dbReference type="GO" id="GO:0006952">
    <property type="term" value="P:defense response"/>
    <property type="evidence" value="ECO:0007669"/>
    <property type="project" value="UniProtKB-KW"/>
</dbReference>
<evidence type="ECO:0000256" key="4">
    <source>
        <dbReference type="RuleBase" id="RU000409"/>
    </source>
</evidence>
<dbReference type="GO" id="GO:0010427">
    <property type="term" value="F:abscisic acid binding"/>
    <property type="evidence" value="ECO:0007669"/>
    <property type="project" value="InterPro"/>
</dbReference>
<dbReference type="PROSITE" id="PS00451">
    <property type="entry name" value="PATHOGENESIS_BETVI"/>
    <property type="match status" value="1"/>
</dbReference>
<dbReference type="SUPFAM" id="SSF55961">
    <property type="entry name" value="Bet v1-like"/>
    <property type="match status" value="1"/>
</dbReference>
<dbReference type="EMBL" id="JARAOO010000009">
    <property type="protein sequence ID" value="KAJ7955173.1"/>
    <property type="molecule type" value="Genomic_DNA"/>
</dbReference>
<dbReference type="Gene3D" id="3.30.530.20">
    <property type="match status" value="1"/>
</dbReference>
<dbReference type="CDD" id="cd07816">
    <property type="entry name" value="Bet_v1-like"/>
    <property type="match status" value="1"/>
</dbReference>
<gene>
    <name evidence="6" type="ORF">O6P43_021807</name>
</gene>
<dbReference type="Pfam" id="PF00407">
    <property type="entry name" value="Bet_v_1"/>
    <property type="match status" value="1"/>
</dbReference>
<dbReference type="InterPro" id="IPR050279">
    <property type="entry name" value="Plant_def-hormone_signal"/>
</dbReference>
<keyword evidence="2 4" id="KW-0611">Plant defense</keyword>
<dbReference type="PANTHER" id="PTHR31213">
    <property type="entry name" value="OS08G0374000 PROTEIN-RELATED"/>
    <property type="match status" value="1"/>
</dbReference>
<evidence type="ECO:0000313" key="7">
    <source>
        <dbReference type="Proteomes" id="UP001163823"/>
    </source>
</evidence>
<dbReference type="GO" id="GO:0005737">
    <property type="term" value="C:cytoplasm"/>
    <property type="evidence" value="ECO:0007669"/>
    <property type="project" value="TreeGrafter"/>
</dbReference>
<dbReference type="SMART" id="SM01037">
    <property type="entry name" value="Bet_v_1"/>
    <property type="match status" value="1"/>
</dbReference>
<dbReference type="GO" id="GO:0004864">
    <property type="term" value="F:protein phosphatase inhibitor activity"/>
    <property type="evidence" value="ECO:0007669"/>
    <property type="project" value="InterPro"/>
</dbReference>
<dbReference type="GO" id="GO:0009738">
    <property type="term" value="P:abscisic acid-activated signaling pathway"/>
    <property type="evidence" value="ECO:0007669"/>
    <property type="project" value="InterPro"/>
</dbReference>